<evidence type="ECO:0000313" key="3">
    <source>
        <dbReference type="Proteomes" id="UP000461409"/>
    </source>
</evidence>
<evidence type="ECO:0008006" key="4">
    <source>
        <dbReference type="Google" id="ProtNLM"/>
    </source>
</evidence>
<dbReference type="EMBL" id="WUBR01000001">
    <property type="protein sequence ID" value="MWV27499.1"/>
    <property type="molecule type" value="Genomic_DNA"/>
</dbReference>
<sequence length="78" mass="9178">MSFWSAIVLIVLITAVAKYLHGRRPGDDRIEDTEHATRREAELEHEVKELRERLQVLERIATDPARRTAEEIEKLRDE</sequence>
<proteinExistence type="predicted"/>
<comment type="caution">
    <text evidence="2">The sequence shown here is derived from an EMBL/GenBank/DDBJ whole genome shotgun (WGS) entry which is preliminary data.</text>
</comment>
<keyword evidence="3" id="KW-1185">Reference proteome</keyword>
<reference evidence="2 3" key="1">
    <citation type="submission" date="2019-12" db="EMBL/GenBank/DDBJ databases">
        <authorList>
            <person name="Lee S.D."/>
        </authorList>
    </citation>
    <scope>NUCLEOTIDE SEQUENCE [LARGE SCALE GENOMIC DNA]</scope>
    <source>
        <strain evidence="2 3">GH3-10</strain>
    </source>
</reference>
<gene>
    <name evidence="2" type="ORF">GRF63_06235</name>
</gene>
<keyword evidence="1" id="KW-0175">Coiled coil</keyword>
<feature type="coiled-coil region" evidence="1">
    <location>
        <begin position="33"/>
        <end position="60"/>
    </location>
</feature>
<dbReference type="AlphaFoldDB" id="A0A844XCK2"/>
<name>A0A844XCK2_9SPHN</name>
<accession>A0A844XCK2</accession>
<dbReference type="Proteomes" id="UP000461409">
    <property type="component" value="Unassembled WGS sequence"/>
</dbReference>
<protein>
    <recommendedName>
        <fullName evidence="4">Envelope stress response membrane protein PspB</fullName>
    </recommendedName>
</protein>
<evidence type="ECO:0000313" key="2">
    <source>
        <dbReference type="EMBL" id="MWV27499.1"/>
    </source>
</evidence>
<dbReference type="RefSeq" id="WP_160485061.1">
    <property type="nucleotide sequence ID" value="NZ_WUBR01000001.1"/>
</dbReference>
<evidence type="ECO:0000256" key="1">
    <source>
        <dbReference type="SAM" id="Coils"/>
    </source>
</evidence>
<reference evidence="2 3" key="2">
    <citation type="submission" date="2020-02" db="EMBL/GenBank/DDBJ databases">
        <title>Erythrobacter dongmakensis sp. nov., isolated from a tidal mudflat.</title>
        <authorList>
            <person name="Kim I.S."/>
        </authorList>
    </citation>
    <scope>NUCLEOTIDE SEQUENCE [LARGE SCALE GENOMIC DNA]</scope>
    <source>
        <strain evidence="2 3">GH3-10</strain>
    </source>
</reference>
<organism evidence="2 3">
    <name type="scientific">Aurantiacibacter rhizosphaerae</name>
    <dbReference type="NCBI Taxonomy" id="2691582"/>
    <lineage>
        <taxon>Bacteria</taxon>
        <taxon>Pseudomonadati</taxon>
        <taxon>Pseudomonadota</taxon>
        <taxon>Alphaproteobacteria</taxon>
        <taxon>Sphingomonadales</taxon>
        <taxon>Erythrobacteraceae</taxon>
        <taxon>Aurantiacibacter</taxon>
    </lineage>
</organism>